<evidence type="ECO:0000256" key="4">
    <source>
        <dbReference type="ARBA" id="ARBA00023163"/>
    </source>
</evidence>
<sequence length="128" mass="14142">MAERRMRGELEGMVMRILWSSKEPLSVRDIQADFDSESQPAVTTLLTVLERLRIKGQVKRGDAVAGIRHYSAAQTEPKLISDAMLATLTESSVRAEALLNFAGNLSDDDVDLLRRALGKRGRSASDQN</sequence>
<proteinExistence type="inferred from homology"/>
<keyword evidence="3" id="KW-0238">DNA-binding</keyword>
<accession>A0ABV8QZ01</accession>
<reference evidence="6" key="1">
    <citation type="journal article" date="2019" name="Int. J. Syst. Evol. Microbiol.">
        <title>The Global Catalogue of Microorganisms (GCM) 10K type strain sequencing project: providing services to taxonomists for standard genome sequencing and annotation.</title>
        <authorList>
            <consortium name="The Broad Institute Genomics Platform"/>
            <consortium name="The Broad Institute Genome Sequencing Center for Infectious Disease"/>
            <person name="Wu L."/>
            <person name="Ma J."/>
        </authorList>
    </citation>
    <scope>NUCLEOTIDE SEQUENCE [LARGE SCALE GENOMIC DNA]</scope>
    <source>
        <strain evidence="6">CGMCC 1.10698</strain>
    </source>
</reference>
<dbReference type="InterPro" id="IPR036390">
    <property type="entry name" value="WH_DNA-bd_sf"/>
</dbReference>
<keyword evidence="6" id="KW-1185">Reference proteome</keyword>
<comment type="similarity">
    <text evidence="1">Belongs to the BlaI transcriptional regulatory family.</text>
</comment>
<dbReference type="EMBL" id="JBHSCQ010000005">
    <property type="protein sequence ID" value="MFC4264932.1"/>
    <property type="molecule type" value="Genomic_DNA"/>
</dbReference>
<gene>
    <name evidence="5" type="ORF">ACFOW9_04885</name>
</gene>
<keyword evidence="2" id="KW-0805">Transcription regulation</keyword>
<dbReference type="Pfam" id="PF03965">
    <property type="entry name" value="Penicillinase_R"/>
    <property type="match status" value="1"/>
</dbReference>
<comment type="caution">
    <text evidence="5">The sequence shown here is derived from an EMBL/GenBank/DDBJ whole genome shotgun (WGS) entry which is preliminary data.</text>
</comment>
<dbReference type="Proteomes" id="UP001595773">
    <property type="component" value="Unassembled WGS sequence"/>
</dbReference>
<keyword evidence="4" id="KW-0804">Transcription</keyword>
<dbReference type="SUPFAM" id="SSF46785">
    <property type="entry name" value="Winged helix' DNA-binding domain"/>
    <property type="match status" value="1"/>
</dbReference>
<evidence type="ECO:0000256" key="1">
    <source>
        <dbReference type="ARBA" id="ARBA00011046"/>
    </source>
</evidence>
<dbReference type="RefSeq" id="WP_230066545.1">
    <property type="nucleotide sequence ID" value="NZ_BAABLL010000019.1"/>
</dbReference>
<dbReference type="Gene3D" id="1.10.10.10">
    <property type="entry name" value="Winged helix-like DNA-binding domain superfamily/Winged helix DNA-binding domain"/>
    <property type="match status" value="1"/>
</dbReference>
<dbReference type="Gene3D" id="6.10.140.850">
    <property type="match status" value="1"/>
</dbReference>
<evidence type="ECO:0000256" key="3">
    <source>
        <dbReference type="ARBA" id="ARBA00023125"/>
    </source>
</evidence>
<dbReference type="InterPro" id="IPR036388">
    <property type="entry name" value="WH-like_DNA-bd_sf"/>
</dbReference>
<protein>
    <submittedName>
        <fullName evidence="5">BlaI/MecI/CopY family transcriptional regulator</fullName>
    </submittedName>
</protein>
<organism evidence="5 6">
    <name type="scientific">Arthrobacter cryoconiti</name>
    <dbReference type="NCBI Taxonomy" id="748907"/>
    <lineage>
        <taxon>Bacteria</taxon>
        <taxon>Bacillati</taxon>
        <taxon>Actinomycetota</taxon>
        <taxon>Actinomycetes</taxon>
        <taxon>Micrococcales</taxon>
        <taxon>Micrococcaceae</taxon>
        <taxon>Arthrobacter</taxon>
    </lineage>
</organism>
<evidence type="ECO:0000313" key="5">
    <source>
        <dbReference type="EMBL" id="MFC4264932.1"/>
    </source>
</evidence>
<evidence type="ECO:0000313" key="6">
    <source>
        <dbReference type="Proteomes" id="UP001595773"/>
    </source>
</evidence>
<dbReference type="InterPro" id="IPR005650">
    <property type="entry name" value="BlaI_family"/>
</dbReference>
<name>A0ABV8QZ01_9MICC</name>
<evidence type="ECO:0000256" key="2">
    <source>
        <dbReference type="ARBA" id="ARBA00023015"/>
    </source>
</evidence>